<dbReference type="CDD" id="cd00170">
    <property type="entry name" value="SEC14"/>
    <property type="match status" value="1"/>
</dbReference>
<accession>A0A316V425</accession>
<keyword evidence="2" id="KW-0812">Transmembrane</keyword>
<dbReference type="InParanoid" id="A0A316V425"/>
<dbReference type="RefSeq" id="XP_025352572.1">
    <property type="nucleotide sequence ID" value="XM_025499610.1"/>
</dbReference>
<name>A0A316V425_9BASI</name>
<dbReference type="OrthoDB" id="75724at2759"/>
<dbReference type="InterPro" id="IPR036865">
    <property type="entry name" value="CRAL-TRIO_dom_sf"/>
</dbReference>
<dbReference type="PANTHER" id="PTHR46590:SF4">
    <property type="entry name" value="CRAL-TRIO DOMAIN-CONTAINING PROTEIN"/>
    <property type="match status" value="1"/>
</dbReference>
<reference evidence="4 5" key="1">
    <citation type="journal article" date="2018" name="Mol. Biol. Evol.">
        <title>Broad Genomic Sampling Reveals a Smut Pathogenic Ancestry of the Fungal Clade Ustilaginomycotina.</title>
        <authorList>
            <person name="Kijpornyongpan T."/>
            <person name="Mondo S.J."/>
            <person name="Barry K."/>
            <person name="Sandor L."/>
            <person name="Lee J."/>
            <person name="Lipzen A."/>
            <person name="Pangilinan J."/>
            <person name="LaButti K."/>
            <person name="Hainaut M."/>
            <person name="Henrissat B."/>
            <person name="Grigoriev I.V."/>
            <person name="Spatafora J.W."/>
            <person name="Aime M.C."/>
        </authorList>
    </citation>
    <scope>NUCLEOTIDE SEQUENCE [LARGE SCALE GENOMIC DNA]</scope>
    <source>
        <strain evidence="4 5">MCA 3882</strain>
    </source>
</reference>
<feature type="compositionally biased region" description="Polar residues" evidence="1">
    <location>
        <begin position="383"/>
        <end position="398"/>
    </location>
</feature>
<feature type="region of interest" description="Disordered" evidence="1">
    <location>
        <begin position="585"/>
        <end position="698"/>
    </location>
</feature>
<feature type="compositionally biased region" description="Low complexity" evidence="1">
    <location>
        <begin position="503"/>
        <end position="516"/>
    </location>
</feature>
<dbReference type="Pfam" id="PF00650">
    <property type="entry name" value="CRAL_TRIO"/>
    <property type="match status" value="1"/>
</dbReference>
<keyword evidence="2" id="KW-0472">Membrane</keyword>
<dbReference type="EMBL" id="KZ819606">
    <property type="protein sequence ID" value="PWN32270.1"/>
    <property type="molecule type" value="Genomic_DNA"/>
</dbReference>
<feature type="transmembrane region" description="Helical" evidence="2">
    <location>
        <begin position="856"/>
        <end position="872"/>
    </location>
</feature>
<evidence type="ECO:0000313" key="4">
    <source>
        <dbReference type="EMBL" id="PWN32270.1"/>
    </source>
</evidence>
<feature type="compositionally biased region" description="Polar residues" evidence="1">
    <location>
        <begin position="416"/>
        <end position="425"/>
    </location>
</feature>
<proteinExistence type="predicted"/>
<organism evidence="4 5">
    <name type="scientific">Meira miltonrushii</name>
    <dbReference type="NCBI Taxonomy" id="1280837"/>
    <lineage>
        <taxon>Eukaryota</taxon>
        <taxon>Fungi</taxon>
        <taxon>Dikarya</taxon>
        <taxon>Basidiomycota</taxon>
        <taxon>Ustilaginomycotina</taxon>
        <taxon>Exobasidiomycetes</taxon>
        <taxon>Exobasidiales</taxon>
        <taxon>Brachybasidiaceae</taxon>
        <taxon>Meira</taxon>
    </lineage>
</organism>
<dbReference type="PANTHER" id="PTHR46590">
    <property type="entry name" value="PHOSPHATIDYLINOSITOL TRANSFER PROTEIN CSR1-RELATED"/>
    <property type="match status" value="1"/>
</dbReference>
<dbReference type="Gene3D" id="3.40.525.10">
    <property type="entry name" value="CRAL-TRIO lipid binding domain"/>
    <property type="match status" value="1"/>
</dbReference>
<evidence type="ECO:0000256" key="2">
    <source>
        <dbReference type="SAM" id="Phobius"/>
    </source>
</evidence>
<sequence length="879" mass="98473">MPVAAPSAAAKAVAAKYEDIATKYNDHQEDVDKLQKAALEEVLPAVLTEVGLQDDPQASKHVRQFLKDRGLVFRFLRRSRYSTSTALDMLTATLTWRLRTDLDSLSLSSLHPLYASPPNRPPLFWCNTQSFDLYGRPLGVISLQSLERVTHDKGQAGLDECREYIVGCMESVRRYLAVQYAQSVQNTGSRKIDIDRVRELRRQDGENADVKNRPPPLQMVIVFSLASSGMANLEMELLPFLLDLLKNHFPGMVGAVYILHFGWVHSGMWAIAKRVLPQQALARIFFPNSKELAEHFDLKRLPVALGGEQDIEMSGETNDVMKKYARTHWLTRSSRSGSQTDLSKRSEQKENGQLNGNDEDAEDEDDLDNLESNSAPPSPKYRSGTSTPALQSSRTPRSLSRVGSFDSLMDEFHSVTNSPKLSRNATPRHSRPTTPHAEMSGYHFTMAFPTTEGGESAGSTSTLRLPPSAVNKLHRLQMTRGHDARLRTISDAANIHDLGGGERSSASASPIISRNASPERRRQRRRTMTGQSGRGSRNVRFEGGGGQDSNSEATETEFTHKGIPIKRVGSLRDFRLLENDLAGVDDGILDTSDSNSVNSDEESSKSGKAGHKGSADKEASASRTRRFFSLWRRGTQPATTPKDAEKKKVESVEKQGETEEEEDGDLTLLPPEPIAPDSPRLQVPDIEEPPLSELTGTFSRRSRLYGSLPGHVSPYNKANPFYGYPAYPVNASGSGTTATENDPRKRYQFRRRKRDLVRTLIYLFVLRLLALHRHVRSALLSSYRLAIRAVAVGGRTPEEEDLTQTQQYKRYQSLRSASTRFLSDRDRRESQETVSAIQKPKPKPQPLVALGFRKRYAVLMIIIAFTLLRNEWRSRRRRY</sequence>
<keyword evidence="2" id="KW-1133">Transmembrane helix</keyword>
<dbReference type="PROSITE" id="PS50191">
    <property type="entry name" value="CRAL_TRIO"/>
    <property type="match status" value="1"/>
</dbReference>
<dbReference type="InterPro" id="IPR052432">
    <property type="entry name" value="PITP/CRAL-TRIO"/>
</dbReference>
<feature type="compositionally biased region" description="Basic and acidic residues" evidence="1">
    <location>
        <begin position="642"/>
        <end position="657"/>
    </location>
</feature>
<feature type="region of interest" description="Disordered" evidence="1">
    <location>
        <begin position="822"/>
        <end position="842"/>
    </location>
</feature>
<feature type="compositionally biased region" description="Basic and acidic residues" evidence="1">
    <location>
        <begin position="822"/>
        <end position="831"/>
    </location>
</feature>
<dbReference type="GeneID" id="37021391"/>
<feature type="compositionally biased region" description="Polar residues" evidence="1">
    <location>
        <begin position="331"/>
        <end position="341"/>
    </location>
</feature>
<evidence type="ECO:0000256" key="1">
    <source>
        <dbReference type="SAM" id="MobiDB-lite"/>
    </source>
</evidence>
<dbReference type="SUPFAM" id="SSF52087">
    <property type="entry name" value="CRAL/TRIO domain"/>
    <property type="match status" value="1"/>
</dbReference>
<feature type="region of interest" description="Disordered" evidence="1">
    <location>
        <begin position="331"/>
        <end position="401"/>
    </location>
</feature>
<feature type="compositionally biased region" description="Acidic residues" evidence="1">
    <location>
        <begin position="357"/>
        <end position="369"/>
    </location>
</feature>
<feature type="domain" description="CRAL-TRIO" evidence="3">
    <location>
        <begin position="132"/>
        <end position="313"/>
    </location>
</feature>
<evidence type="ECO:0000313" key="5">
    <source>
        <dbReference type="Proteomes" id="UP000245771"/>
    </source>
</evidence>
<dbReference type="InterPro" id="IPR036273">
    <property type="entry name" value="CRAL/TRIO_N_dom_sf"/>
</dbReference>
<keyword evidence="5" id="KW-1185">Reference proteome</keyword>
<evidence type="ECO:0000259" key="3">
    <source>
        <dbReference type="PROSITE" id="PS50191"/>
    </source>
</evidence>
<dbReference type="Proteomes" id="UP000245771">
    <property type="component" value="Unassembled WGS sequence"/>
</dbReference>
<dbReference type="SUPFAM" id="SSF46938">
    <property type="entry name" value="CRAL/TRIO N-terminal domain"/>
    <property type="match status" value="1"/>
</dbReference>
<dbReference type="AlphaFoldDB" id="A0A316V425"/>
<feature type="region of interest" description="Disordered" evidence="1">
    <location>
        <begin position="495"/>
        <end position="558"/>
    </location>
</feature>
<gene>
    <name evidence="4" type="ORF">FA14DRAFT_162443</name>
</gene>
<protein>
    <recommendedName>
        <fullName evidence="3">CRAL-TRIO domain-containing protein</fullName>
    </recommendedName>
</protein>
<dbReference type="InterPro" id="IPR001251">
    <property type="entry name" value="CRAL-TRIO_dom"/>
</dbReference>
<feature type="region of interest" description="Disordered" evidence="1">
    <location>
        <begin position="416"/>
        <end position="438"/>
    </location>
</feature>
<dbReference type="SMART" id="SM00516">
    <property type="entry name" value="SEC14"/>
    <property type="match status" value="1"/>
</dbReference>